<evidence type="ECO:0000313" key="3">
    <source>
        <dbReference type="Proteomes" id="UP001500416"/>
    </source>
</evidence>
<comment type="caution">
    <text evidence="2">The sequence shown here is derived from an EMBL/GenBank/DDBJ whole genome shotgun (WGS) entry which is preliminary data.</text>
</comment>
<organism evidence="2 3">
    <name type="scientific">Saccharothrix mutabilis subsp. mutabilis</name>
    <dbReference type="NCBI Taxonomy" id="66855"/>
    <lineage>
        <taxon>Bacteria</taxon>
        <taxon>Bacillati</taxon>
        <taxon>Actinomycetota</taxon>
        <taxon>Actinomycetes</taxon>
        <taxon>Pseudonocardiales</taxon>
        <taxon>Pseudonocardiaceae</taxon>
        <taxon>Saccharothrix</taxon>
    </lineage>
</organism>
<evidence type="ECO:0000313" key="2">
    <source>
        <dbReference type="EMBL" id="GAA0256713.1"/>
    </source>
</evidence>
<gene>
    <name evidence="2" type="ORF">GCM10010492_67040</name>
</gene>
<feature type="region of interest" description="Disordered" evidence="1">
    <location>
        <begin position="95"/>
        <end position="115"/>
    </location>
</feature>
<evidence type="ECO:0000256" key="1">
    <source>
        <dbReference type="SAM" id="MobiDB-lite"/>
    </source>
</evidence>
<dbReference type="Proteomes" id="UP001500416">
    <property type="component" value="Unassembled WGS sequence"/>
</dbReference>
<dbReference type="EMBL" id="BAAABU010000025">
    <property type="protein sequence ID" value="GAA0256713.1"/>
    <property type="molecule type" value="Genomic_DNA"/>
</dbReference>
<accession>A0ABN0UNQ3</accession>
<name>A0ABN0UNQ3_9PSEU</name>
<reference evidence="2 3" key="1">
    <citation type="journal article" date="2019" name="Int. J. Syst. Evol. Microbiol.">
        <title>The Global Catalogue of Microorganisms (GCM) 10K type strain sequencing project: providing services to taxonomists for standard genome sequencing and annotation.</title>
        <authorList>
            <consortium name="The Broad Institute Genomics Platform"/>
            <consortium name="The Broad Institute Genome Sequencing Center for Infectious Disease"/>
            <person name="Wu L."/>
            <person name="Ma J."/>
        </authorList>
    </citation>
    <scope>NUCLEOTIDE SEQUENCE [LARGE SCALE GENOMIC DNA]</scope>
    <source>
        <strain evidence="2 3">JCM 3380</strain>
    </source>
</reference>
<proteinExistence type="predicted"/>
<protein>
    <submittedName>
        <fullName evidence="2">Uncharacterized protein</fullName>
    </submittedName>
</protein>
<sequence length="115" mass="12814">MKRGLTEHGETFKDLITRVRTLGSYETWLVAVNAENSLSRLSLTLVSGLNVEPDLVRTFNAALMYGSRLQEAFRRDLGLMEWDAQEREIQEVISDYASGRHAAPPTSSPPSDSTS</sequence>
<keyword evidence="3" id="KW-1185">Reference proteome</keyword>